<dbReference type="Gene3D" id="3.40.50.300">
    <property type="entry name" value="P-loop containing nucleotide triphosphate hydrolases"/>
    <property type="match status" value="1"/>
</dbReference>
<evidence type="ECO:0008006" key="15">
    <source>
        <dbReference type="Google" id="ProtNLM"/>
    </source>
</evidence>
<dbReference type="PANTHER" id="PTHR45623:SF11">
    <property type="entry name" value="KISMET, ISOFORM C"/>
    <property type="match status" value="1"/>
</dbReference>
<feature type="compositionally biased region" description="Pro residues" evidence="9">
    <location>
        <begin position="226"/>
        <end position="239"/>
    </location>
</feature>
<dbReference type="GO" id="GO:0008094">
    <property type="term" value="F:ATP-dependent activity, acting on DNA"/>
    <property type="evidence" value="ECO:0007669"/>
    <property type="project" value="UniProtKB-ARBA"/>
</dbReference>
<feature type="compositionally biased region" description="Basic and acidic residues" evidence="9">
    <location>
        <begin position="1369"/>
        <end position="1379"/>
    </location>
</feature>
<evidence type="ECO:0000256" key="9">
    <source>
        <dbReference type="SAM" id="MobiDB-lite"/>
    </source>
</evidence>
<feature type="compositionally biased region" description="Acidic residues" evidence="9">
    <location>
        <begin position="1351"/>
        <end position="1368"/>
    </location>
</feature>
<reference evidence="13 14" key="1">
    <citation type="submission" date="2016-07" db="EMBL/GenBank/DDBJ databases">
        <title>Pervasive Adenine N6-methylation of Active Genes in Fungi.</title>
        <authorList>
            <consortium name="DOE Joint Genome Institute"/>
            <person name="Mondo S.J."/>
            <person name="Dannebaum R.O."/>
            <person name="Kuo R.C."/>
            <person name="Labutti K."/>
            <person name="Haridas S."/>
            <person name="Kuo A."/>
            <person name="Salamov A."/>
            <person name="Ahrendt S.R."/>
            <person name="Lipzen A."/>
            <person name="Sullivan W."/>
            <person name="Andreopoulos W.B."/>
            <person name="Clum A."/>
            <person name="Lindquist E."/>
            <person name="Daum C."/>
            <person name="Ramamoorthy G.K."/>
            <person name="Gryganskyi A."/>
            <person name="Culley D."/>
            <person name="Magnuson J.K."/>
            <person name="James T.Y."/>
            <person name="O'Malley M.A."/>
            <person name="Stajich J.E."/>
            <person name="Spatafora J.W."/>
            <person name="Visel A."/>
            <person name="Grigoriev I.V."/>
        </authorList>
    </citation>
    <scope>NUCLEOTIDE SEQUENCE [LARGE SCALE GENOMIC DNA]</scope>
    <source>
        <strain evidence="13 14">NRRL 2496</strain>
    </source>
</reference>
<dbReference type="CDD" id="cd18793">
    <property type="entry name" value="SF2_C_SNF"/>
    <property type="match status" value="1"/>
</dbReference>
<dbReference type="Gene3D" id="3.40.50.10810">
    <property type="entry name" value="Tandem AAA-ATPase domain"/>
    <property type="match status" value="1"/>
</dbReference>
<feature type="region of interest" description="Disordered" evidence="9">
    <location>
        <begin position="192"/>
        <end position="242"/>
    </location>
</feature>
<evidence type="ECO:0000256" key="8">
    <source>
        <dbReference type="ARBA" id="ARBA00023242"/>
    </source>
</evidence>
<feature type="compositionally biased region" description="Low complexity" evidence="9">
    <location>
        <begin position="1876"/>
        <end position="1897"/>
    </location>
</feature>
<feature type="domain" description="Chromo" evidence="10">
    <location>
        <begin position="420"/>
        <end position="486"/>
    </location>
</feature>
<feature type="compositionally biased region" description="Polar residues" evidence="9">
    <location>
        <begin position="1536"/>
        <end position="1545"/>
    </location>
</feature>
<dbReference type="InterPro" id="IPR000953">
    <property type="entry name" value="Chromo/chromo_shadow_dom"/>
</dbReference>
<feature type="compositionally biased region" description="Polar residues" evidence="9">
    <location>
        <begin position="1905"/>
        <end position="1919"/>
    </location>
</feature>
<feature type="compositionally biased region" description="Acidic residues" evidence="9">
    <location>
        <begin position="1771"/>
        <end position="1786"/>
    </location>
</feature>
<dbReference type="PROSITE" id="PS51194">
    <property type="entry name" value="HELICASE_CTER"/>
    <property type="match status" value="1"/>
</dbReference>
<dbReference type="Proteomes" id="UP000242180">
    <property type="component" value="Unassembled WGS sequence"/>
</dbReference>
<feature type="domain" description="Helicase ATP-binding" evidence="11">
    <location>
        <begin position="526"/>
        <end position="701"/>
    </location>
</feature>
<dbReference type="InterPro" id="IPR000330">
    <property type="entry name" value="SNF2_N"/>
</dbReference>
<feature type="compositionally biased region" description="Low complexity" evidence="9">
    <location>
        <begin position="127"/>
        <end position="136"/>
    </location>
</feature>
<keyword evidence="7" id="KW-0804">Transcription</keyword>
<feature type="region of interest" description="Disordered" evidence="9">
    <location>
        <begin position="1715"/>
        <end position="1984"/>
    </location>
</feature>
<comment type="subcellular location">
    <subcellularLocation>
        <location evidence="1">Nucleus</location>
    </subcellularLocation>
</comment>
<evidence type="ECO:0000259" key="11">
    <source>
        <dbReference type="PROSITE" id="PS51192"/>
    </source>
</evidence>
<dbReference type="SMART" id="SM00298">
    <property type="entry name" value="CHROMO"/>
    <property type="match status" value="2"/>
</dbReference>
<feature type="compositionally biased region" description="Acidic residues" evidence="9">
    <location>
        <begin position="1128"/>
        <end position="1139"/>
    </location>
</feature>
<dbReference type="InterPro" id="IPR001005">
    <property type="entry name" value="SANT/Myb"/>
</dbReference>
<name>A0A1X2HLK4_SYNRA</name>
<organism evidence="13 14">
    <name type="scientific">Syncephalastrum racemosum</name>
    <name type="common">Filamentous fungus</name>
    <dbReference type="NCBI Taxonomy" id="13706"/>
    <lineage>
        <taxon>Eukaryota</taxon>
        <taxon>Fungi</taxon>
        <taxon>Fungi incertae sedis</taxon>
        <taxon>Mucoromycota</taxon>
        <taxon>Mucoromycotina</taxon>
        <taxon>Mucoromycetes</taxon>
        <taxon>Mucorales</taxon>
        <taxon>Syncephalastraceae</taxon>
        <taxon>Syncephalastrum</taxon>
    </lineage>
</organism>
<keyword evidence="3" id="KW-0547">Nucleotide-binding</keyword>
<feature type="compositionally biased region" description="Basic and acidic residues" evidence="9">
    <location>
        <begin position="1787"/>
        <end position="1805"/>
    </location>
</feature>
<feature type="compositionally biased region" description="Basic and acidic residues" evidence="9">
    <location>
        <begin position="1750"/>
        <end position="1760"/>
    </location>
</feature>
<feature type="region of interest" description="Disordered" evidence="9">
    <location>
        <begin position="1"/>
        <end position="152"/>
    </location>
</feature>
<feature type="compositionally biased region" description="Acidic residues" evidence="9">
    <location>
        <begin position="293"/>
        <end position="319"/>
    </location>
</feature>
<dbReference type="OMA" id="KWHQDGQ"/>
<feature type="compositionally biased region" description="Low complexity" evidence="9">
    <location>
        <begin position="66"/>
        <end position="95"/>
    </location>
</feature>
<evidence type="ECO:0000313" key="14">
    <source>
        <dbReference type="Proteomes" id="UP000242180"/>
    </source>
</evidence>
<gene>
    <name evidence="13" type="ORF">BCR43DRAFT_511248</name>
</gene>
<dbReference type="InterPro" id="IPR001650">
    <property type="entry name" value="Helicase_C-like"/>
</dbReference>
<dbReference type="SMART" id="SM00490">
    <property type="entry name" value="HELICc"/>
    <property type="match status" value="1"/>
</dbReference>
<feature type="compositionally biased region" description="Basic and acidic residues" evidence="9">
    <location>
        <begin position="1415"/>
        <end position="1443"/>
    </location>
</feature>
<evidence type="ECO:0000256" key="4">
    <source>
        <dbReference type="ARBA" id="ARBA00022801"/>
    </source>
</evidence>
<dbReference type="Pfam" id="PF23078">
    <property type="entry name" value="HTH_CHD6-9"/>
    <property type="match status" value="1"/>
</dbReference>
<evidence type="ECO:0000259" key="12">
    <source>
        <dbReference type="PROSITE" id="PS51194"/>
    </source>
</evidence>
<dbReference type="Pfam" id="PF00385">
    <property type="entry name" value="Chromo"/>
    <property type="match status" value="1"/>
</dbReference>
<dbReference type="InterPro" id="IPR027417">
    <property type="entry name" value="P-loop_NTPase"/>
</dbReference>
<dbReference type="PROSITE" id="PS51192">
    <property type="entry name" value="HELICASE_ATP_BIND_1"/>
    <property type="match status" value="1"/>
</dbReference>
<proteinExistence type="predicted"/>
<feature type="compositionally biased region" description="Polar residues" evidence="9">
    <location>
        <begin position="1555"/>
        <end position="1566"/>
    </location>
</feature>
<dbReference type="InParanoid" id="A0A1X2HLK4"/>
<dbReference type="InterPro" id="IPR023779">
    <property type="entry name" value="Chromodomain_CS"/>
</dbReference>
<dbReference type="PANTHER" id="PTHR45623">
    <property type="entry name" value="CHROMODOMAIN-HELICASE-DNA-BINDING PROTEIN 3-RELATED-RELATED"/>
    <property type="match status" value="1"/>
</dbReference>
<dbReference type="SMART" id="SM00487">
    <property type="entry name" value="DEXDc"/>
    <property type="match status" value="1"/>
</dbReference>
<evidence type="ECO:0000256" key="7">
    <source>
        <dbReference type="ARBA" id="ARBA00023163"/>
    </source>
</evidence>
<comment type="caution">
    <text evidence="13">The sequence shown here is derived from an EMBL/GenBank/DDBJ whole genome shotgun (WGS) entry which is preliminary data.</text>
</comment>
<dbReference type="CDD" id="cd00167">
    <property type="entry name" value="SANT"/>
    <property type="match status" value="1"/>
</dbReference>
<feature type="compositionally biased region" description="Basic and acidic residues" evidence="9">
    <location>
        <begin position="1521"/>
        <end position="1534"/>
    </location>
</feature>
<dbReference type="SUPFAM" id="SSF54160">
    <property type="entry name" value="Chromo domain-like"/>
    <property type="match status" value="1"/>
</dbReference>
<evidence type="ECO:0000256" key="2">
    <source>
        <dbReference type="ARBA" id="ARBA00022737"/>
    </source>
</evidence>
<evidence type="ECO:0000259" key="10">
    <source>
        <dbReference type="PROSITE" id="PS50013"/>
    </source>
</evidence>
<feature type="region of interest" description="Disordered" evidence="9">
    <location>
        <begin position="1349"/>
        <end position="1389"/>
    </location>
</feature>
<dbReference type="GO" id="GO:0005634">
    <property type="term" value="C:nucleus"/>
    <property type="evidence" value="ECO:0007669"/>
    <property type="project" value="UniProtKB-SubCell"/>
</dbReference>
<evidence type="ECO:0000256" key="6">
    <source>
        <dbReference type="ARBA" id="ARBA00023015"/>
    </source>
</evidence>
<evidence type="ECO:0000256" key="5">
    <source>
        <dbReference type="ARBA" id="ARBA00022840"/>
    </source>
</evidence>
<protein>
    <recommendedName>
        <fullName evidence="15">SNF2 family N-terminal domain-domain-containing protein</fullName>
    </recommendedName>
</protein>
<dbReference type="Gene3D" id="2.40.50.40">
    <property type="match status" value="2"/>
</dbReference>
<keyword evidence="5" id="KW-0067">ATP-binding</keyword>
<dbReference type="InterPro" id="IPR023780">
    <property type="entry name" value="Chromo_domain"/>
</dbReference>
<dbReference type="InterPro" id="IPR014001">
    <property type="entry name" value="Helicase_ATP-bd"/>
</dbReference>
<feature type="domain" description="Helicase C-terminal" evidence="12">
    <location>
        <begin position="838"/>
        <end position="990"/>
    </location>
</feature>
<feature type="region of interest" description="Disordered" evidence="9">
    <location>
        <begin position="255"/>
        <end position="342"/>
    </location>
</feature>
<feature type="compositionally biased region" description="Low complexity" evidence="9">
    <location>
        <begin position="1966"/>
        <end position="1984"/>
    </location>
</feature>
<dbReference type="Pfam" id="PF00176">
    <property type="entry name" value="SNF2-rel_dom"/>
    <property type="match status" value="1"/>
</dbReference>
<dbReference type="Gene3D" id="1.10.10.60">
    <property type="entry name" value="Homeodomain-like"/>
    <property type="match status" value="2"/>
</dbReference>
<keyword evidence="2" id="KW-0677">Repeat</keyword>
<dbReference type="GO" id="GO:0005524">
    <property type="term" value="F:ATP binding"/>
    <property type="evidence" value="ECO:0007669"/>
    <property type="project" value="UniProtKB-KW"/>
</dbReference>
<dbReference type="InterPro" id="IPR049730">
    <property type="entry name" value="SNF2/RAD54-like_C"/>
</dbReference>
<sequence length="1984" mass="226251">MSHPQDIFHKYMPSPGGPPAFQMDDPHRQQQQQSPLPPHHQQQQQQQQMHPNMNMQQGFVDPSYPMPMYHPQQQQQQQQQQFHPSPQQQQPQQHMPRPPPPHQQMNFHPMAYMPNQNIPPAMPPFPQGQMPPYQQHPQHHPHPPPHHAQQLAAQQMMSPNPNMMFNNPAMMSHPGMQQPMRPMANPQFINTFSRPNNGYSMPAGAPMPMHHPHPFPQQPHHHPQQQPQPPSASPQPPQHPQMHRQFIPAQLPQFHPQQQQLQQHPHMRPPAPPAPARPKRPTRNVRKRVTYDESSDEEEDLGFLEEESDHSDSEFEDSDGNFKAKGKKGAQGSSGSAEPDEGVVIPIGTKVFERILDFRENEETGNPELLVKYKNMSFHHVDWVPQKQIEGEHLGKHRVKKFLQKWHQDGQKGEDFSDFLAPDRVIDEGELQDPNTGENKIYFLVKWNGLMYDASTWETEEDLRKIDASKIDEFHQRRQIPQEKLANPPPRPNPMYVPFERYEMSPKYRYNNELRSYQLEGLNWLRFCYYTFRSCILADEMGLGKTVQSVAFLNDVYNRIGIRGPFLIVAPLSTIPHWIRAFNAWTNLNVIDFRGSVLARGLLVDTEFYYRDMEGEIIPNRYKFDVLVTTYEMASAGAPTLSKIPWKCGVFDEAHRLKNKQSKVLEILKNFYIEHKLLLTGTPLQNNLDELYSLLNFMQPEVFNDERLFFAEYGSLQTAAQVERLQLLLKPIMLRRFKEDVEKTIPVKEETVIEVELTNPQKKWYRAILERNFSFLKKGNKTNKEMPHLRNIMMQLRKCCIHPYLLEGAEEVILSECHANGPREQFNCLVQSSGKLVLIDKLLKKLIAGNHKVLIFSQFTSCLDILADYLRGRQYAYERIDGSIPGDQRQAAIDRFTELPIEKSFVFLLCTRAGGVGINLTAADTCIIFDSDWNPQNDLQAQARCHRIGQTKPVQIYRLLCRNTYEKDMFDRAGIKLGLDKAVMQRSSHVVKEEGGVPNKSELSKQEIEDLLKKGAYGAMLDDEASTRFCEEDIDQILERRTTVIRHEGNEKGSVFSKATFSAGTDEDGLGVEIDDPDFWEKWAAKANIEASEEAEDNNLIVVEPRRRRAVQRFGSRPVDGSYSSNDNADDSDAYEEEQERGRRRDQTRPWSLSEKTKYERKLMIYGYGRWSSMKPHFPRRSEKDLKAVTRTLMRKVLPTIEKNSEEDRKLIEDIQHILDSDGREEVRGDKTVPYSGATKKQTAEFRSFLHEAPADYIEHIERKGRNFLLRIQMLYLIRDKIVPKNWEKAKVLEIPKVTGAAPAPWWGEDEDRTLLLGICKHGYQQYLAMRNDPEFCFYGRKYDDSAAGQLEDEDAPANGKDDDDTPEAEEKNEVKEEDNNNDGDQQVYVWPSKADIGMRLRRIIAAFLREQANDMRKRKIQEKEQKKENERKSRMRERESRQAQRQRAKLQEASNRWSKKSKADFLRTILSFGLETVPDDSEVRWTRFKEIAGLDKKTDESLDLYMQKFVASCEDIVKRHQQEEQQHPNKEGESTDQPPSSPNANLAKPEEHSNVVSRDSSVEPSQQQDDGKGGDAQNEEQNETDLVPYDKARRALKRIAQMKTIREEVMPNPELDNLLQNARKTSGLPTWWQVPLHDKALLQGICKHGVGRNDLLINDLDLPFFDVKQKIIDEEDIQDPEGEGAQLLMERLAWPKDLVIARRIDSLCDMVLRPKAPSKKSSGGTRKRKQGSSDKAGDANGKAQKKPRSLIDKSDDTKTESNGYMTDESSAADDSGEDTDTMLEEAEQRASKRHRMVDDTREALQDEEDQVMSEPMTGVEEQVEVPPRPSDAPVAEAVENVEEEETGMADIPAAGNDAPPSMSTSPGADVSANGTTPVPATTEAEPSSAEAIPSTSMELDNVPSAPTSVSTAVESSDVNTGAIPTTNATITTTATTTTDGITTTTPATPHAAADASSTVNQSADAQSVEQQEPQPSSNPAQPN</sequence>
<dbReference type="Pfam" id="PF00271">
    <property type="entry name" value="Helicase_C"/>
    <property type="match status" value="1"/>
</dbReference>
<feature type="domain" description="Chromo" evidence="10">
    <location>
        <begin position="350"/>
        <end position="414"/>
    </location>
</feature>
<keyword evidence="14" id="KW-1185">Reference proteome</keyword>
<dbReference type="PROSITE" id="PS50013">
    <property type="entry name" value="CHROMO_2"/>
    <property type="match status" value="2"/>
</dbReference>
<feature type="compositionally biased region" description="Low complexity" evidence="9">
    <location>
        <begin position="1920"/>
        <end position="1959"/>
    </location>
</feature>
<dbReference type="InterPro" id="IPR016197">
    <property type="entry name" value="Chromo-like_dom_sf"/>
</dbReference>
<dbReference type="GO" id="GO:0016787">
    <property type="term" value="F:hydrolase activity"/>
    <property type="evidence" value="ECO:0007669"/>
    <property type="project" value="UniProtKB-KW"/>
</dbReference>
<keyword evidence="8" id="KW-0539">Nucleus</keyword>
<dbReference type="InterPro" id="IPR038718">
    <property type="entry name" value="SNF2-like_sf"/>
</dbReference>
<dbReference type="OrthoDB" id="5857104at2759"/>
<keyword evidence="6" id="KW-0805">Transcription regulation</keyword>
<feature type="compositionally biased region" description="Basic residues" evidence="9">
    <location>
        <begin position="277"/>
        <end position="288"/>
    </location>
</feature>
<feature type="region of interest" description="Disordered" evidence="9">
    <location>
        <begin position="1113"/>
        <end position="1153"/>
    </location>
</feature>
<evidence type="ECO:0000256" key="3">
    <source>
        <dbReference type="ARBA" id="ARBA00022741"/>
    </source>
</evidence>
<dbReference type="STRING" id="13706.A0A1X2HLK4"/>
<dbReference type="EMBL" id="MCGN01000002">
    <property type="protein sequence ID" value="ORZ00218.1"/>
    <property type="molecule type" value="Genomic_DNA"/>
</dbReference>
<dbReference type="SUPFAM" id="SSF52540">
    <property type="entry name" value="P-loop containing nucleoside triphosphate hydrolases"/>
    <property type="match status" value="2"/>
</dbReference>
<keyword evidence="4" id="KW-0378">Hydrolase</keyword>
<dbReference type="InterPro" id="IPR056342">
    <property type="entry name" value="HTH_CHD6-9"/>
</dbReference>
<evidence type="ECO:0000313" key="13">
    <source>
        <dbReference type="EMBL" id="ORZ00218.1"/>
    </source>
</evidence>
<feature type="region of interest" description="Disordered" evidence="9">
    <location>
        <begin position="1521"/>
        <end position="1591"/>
    </location>
</feature>
<feature type="compositionally biased region" description="Low complexity" evidence="9">
    <location>
        <begin position="255"/>
        <end position="264"/>
    </location>
</feature>
<dbReference type="PROSITE" id="PS00598">
    <property type="entry name" value="CHROMO_1"/>
    <property type="match status" value="1"/>
</dbReference>
<evidence type="ECO:0000256" key="1">
    <source>
        <dbReference type="ARBA" id="ARBA00004123"/>
    </source>
</evidence>
<feature type="region of interest" description="Disordered" evidence="9">
    <location>
        <begin position="1415"/>
        <end position="1458"/>
    </location>
</feature>
<feature type="compositionally biased region" description="Low complexity" evidence="9">
    <location>
        <begin position="29"/>
        <end position="57"/>
    </location>
</feature>
<accession>A0A1X2HLK4</accession>